<sequence>MGNSVSALAIEYPYRLSRSIVDTISRKRKRDEESDEEIDPMINDTMHSPKRKMLVTTAHYIYQTLFKEGVNSDVTVVALGKEWKLHKVYLAQSPYFNSMFSGSWKESMETQVNIQILDPNITLEALYVVLGSLYRDEFVLKPAEVIPVLAAATLFQLDGIIAECVEIMKESTNVQTVVSYYTTASEYGVPMVKEACLNWLKVNLLSNMLEYPKKLREISTTLMTLLVASPDLFVMQTEHSVYIMLKFWLFLWLHPSWEGSFSNGLPEAQSYFQNRKGCEAFLETELGTPFKEVFGKLRIAHIVTHHIDLEIIHSDNIIPSGWLEPVIVQQWYRMLRIDQGVDKGPREVSSAEFLEQSLRCGRIIANEGHHCWRWTGFNFGLDVIMNLTNRKLKIKRNHRGDCAALLSHQSIRNLLLRYVNSSYSGCRTLWSQNKSLTAHITNFLWKKNV</sequence>
<dbReference type="AlphaFoldDB" id="A0A8K0P0B1"/>
<dbReference type="SUPFAM" id="SSF54695">
    <property type="entry name" value="POZ domain"/>
    <property type="match status" value="1"/>
</dbReference>
<proteinExistence type="predicted"/>
<dbReference type="PANTHER" id="PTHR23231:SF17">
    <property type="entry name" value="BTB DOMAIN-CONTAINING PROTEIN"/>
    <property type="match status" value="1"/>
</dbReference>
<dbReference type="InterPro" id="IPR000210">
    <property type="entry name" value="BTB/POZ_dom"/>
</dbReference>
<feature type="domain" description="BTB" evidence="2">
    <location>
        <begin position="72"/>
        <end position="142"/>
    </location>
</feature>
<dbReference type="OrthoDB" id="6359943at2759"/>
<dbReference type="InterPro" id="IPR011333">
    <property type="entry name" value="SKP1/BTB/POZ_sf"/>
</dbReference>
<reference evidence="3" key="2">
    <citation type="submission" date="2017-10" db="EMBL/GenBank/DDBJ databases">
        <title>Ladona fulva Genome sequencing and assembly.</title>
        <authorList>
            <person name="Murali S."/>
            <person name="Richards S."/>
            <person name="Bandaranaike D."/>
            <person name="Bellair M."/>
            <person name="Blankenburg K."/>
            <person name="Chao H."/>
            <person name="Dinh H."/>
            <person name="Doddapaneni H."/>
            <person name="Dugan-Rocha S."/>
            <person name="Elkadiri S."/>
            <person name="Gnanaolivu R."/>
            <person name="Hernandez B."/>
            <person name="Skinner E."/>
            <person name="Javaid M."/>
            <person name="Lee S."/>
            <person name="Li M."/>
            <person name="Ming W."/>
            <person name="Munidasa M."/>
            <person name="Muniz J."/>
            <person name="Nguyen L."/>
            <person name="Hughes D."/>
            <person name="Osuji N."/>
            <person name="Pu L.-L."/>
            <person name="Puazo M."/>
            <person name="Qu C."/>
            <person name="Quiroz J."/>
            <person name="Raj R."/>
            <person name="Weissenberger G."/>
            <person name="Xin Y."/>
            <person name="Zou X."/>
            <person name="Han Y."/>
            <person name="Worley K."/>
            <person name="Muzny D."/>
            <person name="Gibbs R."/>
        </authorList>
    </citation>
    <scope>NUCLEOTIDE SEQUENCE</scope>
    <source>
        <strain evidence="3">Sampled in the wild</strain>
    </source>
</reference>
<keyword evidence="4" id="KW-1185">Reference proteome</keyword>
<reference evidence="3" key="1">
    <citation type="submission" date="2013-04" db="EMBL/GenBank/DDBJ databases">
        <authorList>
            <person name="Qu J."/>
            <person name="Murali S.C."/>
            <person name="Bandaranaike D."/>
            <person name="Bellair M."/>
            <person name="Blankenburg K."/>
            <person name="Chao H."/>
            <person name="Dinh H."/>
            <person name="Doddapaneni H."/>
            <person name="Downs B."/>
            <person name="Dugan-Rocha S."/>
            <person name="Elkadiri S."/>
            <person name="Gnanaolivu R.D."/>
            <person name="Hernandez B."/>
            <person name="Javaid M."/>
            <person name="Jayaseelan J.C."/>
            <person name="Lee S."/>
            <person name="Li M."/>
            <person name="Ming W."/>
            <person name="Munidasa M."/>
            <person name="Muniz J."/>
            <person name="Nguyen L."/>
            <person name="Ongeri F."/>
            <person name="Osuji N."/>
            <person name="Pu L.-L."/>
            <person name="Puazo M."/>
            <person name="Qu C."/>
            <person name="Quiroz J."/>
            <person name="Raj R."/>
            <person name="Weissenberger G."/>
            <person name="Xin Y."/>
            <person name="Zou X."/>
            <person name="Han Y."/>
            <person name="Richards S."/>
            <person name="Worley K."/>
            <person name="Muzny D."/>
            <person name="Gibbs R."/>
        </authorList>
    </citation>
    <scope>NUCLEOTIDE SEQUENCE</scope>
    <source>
        <strain evidence="3">Sampled in the wild</strain>
    </source>
</reference>
<dbReference type="CDD" id="cd18495">
    <property type="entry name" value="BACK_GCL"/>
    <property type="match status" value="1"/>
</dbReference>
<dbReference type="EMBL" id="KZ308383">
    <property type="protein sequence ID" value="KAG8228741.1"/>
    <property type="molecule type" value="Genomic_DNA"/>
</dbReference>
<dbReference type="Gene3D" id="3.30.710.10">
    <property type="entry name" value="Potassium Channel Kv1.1, Chain A"/>
    <property type="match status" value="1"/>
</dbReference>
<name>A0A8K0P0B1_LADFU</name>
<organism evidence="3 4">
    <name type="scientific">Ladona fulva</name>
    <name type="common">Scarce chaser dragonfly</name>
    <name type="synonym">Libellula fulva</name>
    <dbReference type="NCBI Taxonomy" id="123851"/>
    <lineage>
        <taxon>Eukaryota</taxon>
        <taxon>Metazoa</taxon>
        <taxon>Ecdysozoa</taxon>
        <taxon>Arthropoda</taxon>
        <taxon>Hexapoda</taxon>
        <taxon>Insecta</taxon>
        <taxon>Pterygota</taxon>
        <taxon>Palaeoptera</taxon>
        <taxon>Odonata</taxon>
        <taxon>Epiprocta</taxon>
        <taxon>Anisoptera</taxon>
        <taxon>Libelluloidea</taxon>
        <taxon>Libellulidae</taxon>
        <taxon>Ladona</taxon>
    </lineage>
</organism>
<evidence type="ECO:0000313" key="3">
    <source>
        <dbReference type="EMBL" id="KAG8228741.1"/>
    </source>
</evidence>
<dbReference type="PANTHER" id="PTHR23231">
    <property type="entry name" value="GERM CELL-LESS PROTEIN"/>
    <property type="match status" value="1"/>
</dbReference>
<dbReference type="InterPro" id="IPR043380">
    <property type="entry name" value="Gcl-like"/>
</dbReference>
<gene>
    <name evidence="3" type="ORF">J437_LFUL007076</name>
</gene>
<dbReference type="CDD" id="cd18305">
    <property type="entry name" value="BTB_POZ_GCL"/>
    <property type="match status" value="1"/>
</dbReference>
<dbReference type="SMART" id="SM00225">
    <property type="entry name" value="BTB"/>
    <property type="match status" value="1"/>
</dbReference>
<keyword evidence="1" id="KW-0217">Developmental protein</keyword>
<protein>
    <recommendedName>
        <fullName evidence="2">BTB domain-containing protein</fullName>
    </recommendedName>
</protein>
<comment type="caution">
    <text evidence="3">The sequence shown here is derived from an EMBL/GenBank/DDBJ whole genome shotgun (WGS) entry which is preliminary data.</text>
</comment>
<accession>A0A8K0P0B1</accession>
<dbReference type="GO" id="GO:0007281">
    <property type="term" value="P:germ cell development"/>
    <property type="evidence" value="ECO:0007669"/>
    <property type="project" value="InterPro"/>
</dbReference>
<dbReference type="Proteomes" id="UP000792457">
    <property type="component" value="Unassembled WGS sequence"/>
</dbReference>
<evidence type="ECO:0000313" key="4">
    <source>
        <dbReference type="Proteomes" id="UP000792457"/>
    </source>
</evidence>
<evidence type="ECO:0000256" key="1">
    <source>
        <dbReference type="ARBA" id="ARBA00022473"/>
    </source>
</evidence>
<dbReference type="Pfam" id="PF00651">
    <property type="entry name" value="BTB"/>
    <property type="match status" value="1"/>
</dbReference>
<evidence type="ECO:0000259" key="2">
    <source>
        <dbReference type="PROSITE" id="PS50097"/>
    </source>
</evidence>
<dbReference type="PROSITE" id="PS50097">
    <property type="entry name" value="BTB"/>
    <property type="match status" value="1"/>
</dbReference>